<keyword evidence="8" id="KW-1185">Reference proteome</keyword>
<dbReference type="Gene3D" id="1.10.10.10">
    <property type="entry name" value="Winged helix-like DNA-binding domain superfamily/Winged helix DNA-binding domain"/>
    <property type="match status" value="1"/>
</dbReference>
<dbReference type="InterPro" id="IPR000847">
    <property type="entry name" value="LysR_HTH_N"/>
</dbReference>
<dbReference type="Pfam" id="PF03466">
    <property type="entry name" value="LysR_substrate"/>
    <property type="match status" value="1"/>
</dbReference>
<evidence type="ECO:0000313" key="7">
    <source>
        <dbReference type="EMBL" id="MET2828306.1"/>
    </source>
</evidence>
<evidence type="ECO:0000256" key="2">
    <source>
        <dbReference type="ARBA" id="ARBA00023015"/>
    </source>
</evidence>
<dbReference type="SUPFAM" id="SSF46785">
    <property type="entry name" value="Winged helix' DNA-binding domain"/>
    <property type="match status" value="1"/>
</dbReference>
<dbReference type="SUPFAM" id="SSF53850">
    <property type="entry name" value="Periplasmic binding protein-like II"/>
    <property type="match status" value="1"/>
</dbReference>
<keyword evidence="5" id="KW-0804">Transcription</keyword>
<dbReference type="PRINTS" id="PR00039">
    <property type="entry name" value="HTHLYSR"/>
</dbReference>
<comment type="similarity">
    <text evidence="1">Belongs to the LysR transcriptional regulatory family.</text>
</comment>
<evidence type="ECO:0000256" key="4">
    <source>
        <dbReference type="ARBA" id="ARBA00023159"/>
    </source>
</evidence>
<keyword evidence="4" id="KW-0010">Activator</keyword>
<name>A0ABV2DE41_9HYPH</name>
<dbReference type="InterPro" id="IPR005119">
    <property type="entry name" value="LysR_subst-bd"/>
</dbReference>
<evidence type="ECO:0000259" key="6">
    <source>
        <dbReference type="PROSITE" id="PS50931"/>
    </source>
</evidence>
<evidence type="ECO:0000256" key="1">
    <source>
        <dbReference type="ARBA" id="ARBA00009437"/>
    </source>
</evidence>
<evidence type="ECO:0000256" key="3">
    <source>
        <dbReference type="ARBA" id="ARBA00023125"/>
    </source>
</evidence>
<dbReference type="RefSeq" id="WP_354460313.1">
    <property type="nucleotide sequence ID" value="NZ_JBEWSZ010000001.1"/>
</dbReference>
<dbReference type="InterPro" id="IPR036388">
    <property type="entry name" value="WH-like_DNA-bd_sf"/>
</dbReference>
<dbReference type="PROSITE" id="PS50931">
    <property type="entry name" value="HTH_LYSR"/>
    <property type="match status" value="1"/>
</dbReference>
<dbReference type="EMBL" id="JBEWSZ010000001">
    <property type="protein sequence ID" value="MET2828306.1"/>
    <property type="molecule type" value="Genomic_DNA"/>
</dbReference>
<comment type="caution">
    <text evidence="7">The sequence shown here is derived from an EMBL/GenBank/DDBJ whole genome shotgun (WGS) entry which is preliminary data.</text>
</comment>
<dbReference type="PANTHER" id="PTHR30293:SF0">
    <property type="entry name" value="NITROGEN ASSIMILATION REGULATORY PROTEIN NAC"/>
    <property type="match status" value="1"/>
</dbReference>
<gene>
    <name evidence="7" type="ORF">ABVQ20_15090</name>
</gene>
<evidence type="ECO:0000313" key="8">
    <source>
        <dbReference type="Proteomes" id="UP001548832"/>
    </source>
</evidence>
<organism evidence="7 8">
    <name type="scientific">Mesorhizobium shangrilense</name>
    <dbReference type="NCBI Taxonomy" id="460060"/>
    <lineage>
        <taxon>Bacteria</taxon>
        <taxon>Pseudomonadati</taxon>
        <taxon>Pseudomonadota</taxon>
        <taxon>Alphaproteobacteria</taxon>
        <taxon>Hyphomicrobiales</taxon>
        <taxon>Phyllobacteriaceae</taxon>
        <taxon>Mesorhizobium</taxon>
    </lineage>
</organism>
<dbReference type="InterPro" id="IPR036390">
    <property type="entry name" value="WH_DNA-bd_sf"/>
</dbReference>
<reference evidence="7 8" key="1">
    <citation type="submission" date="2024-06" db="EMBL/GenBank/DDBJ databases">
        <authorList>
            <person name="Kim D.-U."/>
        </authorList>
    </citation>
    <scope>NUCLEOTIDE SEQUENCE [LARGE SCALE GENOMIC DNA]</scope>
    <source>
        <strain evidence="7 8">KACC15460</strain>
    </source>
</reference>
<keyword evidence="3" id="KW-0238">DNA-binding</keyword>
<protein>
    <submittedName>
        <fullName evidence="7">LysR family transcriptional regulator</fullName>
    </submittedName>
</protein>
<dbReference type="PANTHER" id="PTHR30293">
    <property type="entry name" value="TRANSCRIPTIONAL REGULATORY PROTEIN NAC-RELATED"/>
    <property type="match status" value="1"/>
</dbReference>
<sequence length="316" mass="34928">MEGIDLRRLRYFIAVCEHGGFSRASQSIGIAQPSLTRQIKLLERDIGISLINRSGRGAEPTAEGQFLLDQSRVHIAGLDDAVREVRQRSDKLKGEISLGICPTIVPLFLEDIRHFVEAQYHGVMLNVVEAYSGDLANLMRGGRLDAALTYRPSAPDQLDVLDLFAERLVLVTSYAGAQVDAPRELGDISELKLILPSEIHELRRIIDRVYRERGIALQPELELDSLSAVKAVIADKTTQYATILPHSSVTRELADHVLSAYAIADKDMTRTIAIVRPKEVSSRQVVLAALIEEVRRLAGRVKRFMGSADAMLLGQG</sequence>
<proteinExistence type="inferred from homology"/>
<feature type="domain" description="HTH lysR-type" evidence="6">
    <location>
        <begin position="4"/>
        <end position="61"/>
    </location>
</feature>
<evidence type="ECO:0000256" key="5">
    <source>
        <dbReference type="ARBA" id="ARBA00023163"/>
    </source>
</evidence>
<keyword evidence="2" id="KW-0805">Transcription regulation</keyword>
<accession>A0ABV2DE41</accession>
<dbReference type="Gene3D" id="3.40.190.290">
    <property type="match status" value="1"/>
</dbReference>
<dbReference type="Proteomes" id="UP001548832">
    <property type="component" value="Unassembled WGS sequence"/>
</dbReference>
<dbReference type="Pfam" id="PF00126">
    <property type="entry name" value="HTH_1"/>
    <property type="match status" value="1"/>
</dbReference>